<dbReference type="Gene3D" id="2.10.260.10">
    <property type="match status" value="1"/>
</dbReference>
<dbReference type="PANTHER" id="PTHR40516">
    <property type="entry name" value="ANTITOXIN CHPS-RELATED"/>
    <property type="match status" value="1"/>
</dbReference>
<dbReference type="Proteomes" id="UP000306980">
    <property type="component" value="Unassembled WGS sequence"/>
</dbReference>
<sequence length="77" mass="8614">MTTAQKWGNSIGVRLPFKLAQKYDIANGTEINVIEGTNEIIIRPANDKPTLDELLSQCSGNNPHEEFFEQPVGREDI</sequence>
<keyword evidence="4" id="KW-0238">DNA-binding</keyword>
<dbReference type="InterPro" id="IPR039052">
    <property type="entry name" value="Antitox_PemI-like"/>
</dbReference>
<protein>
    <submittedName>
        <fullName evidence="4">AbrB/MazE/SpoVT family DNA-binding domain-containing protein</fullName>
    </submittedName>
</protein>
<evidence type="ECO:0000259" key="2">
    <source>
        <dbReference type="SMART" id="SM00966"/>
    </source>
</evidence>
<evidence type="ECO:0000313" key="3">
    <source>
        <dbReference type="EMBL" id="TMN18804.1"/>
    </source>
</evidence>
<dbReference type="PANTHER" id="PTHR40516:SF1">
    <property type="entry name" value="ANTITOXIN CHPS-RELATED"/>
    <property type="match status" value="1"/>
</dbReference>
<dbReference type="GO" id="GO:0097351">
    <property type="term" value="F:toxin sequestering activity"/>
    <property type="evidence" value="ECO:0007669"/>
    <property type="project" value="InterPro"/>
</dbReference>
<feature type="domain" description="SpoVT-AbrB" evidence="2">
    <location>
        <begin position="5"/>
        <end position="50"/>
    </location>
</feature>
<dbReference type="GO" id="GO:0003677">
    <property type="term" value="F:DNA binding"/>
    <property type="evidence" value="ECO:0007669"/>
    <property type="project" value="UniProtKB-KW"/>
</dbReference>
<dbReference type="OrthoDB" id="9795766at2"/>
<organism evidence="4 5">
    <name type="scientific">Lentibacillus cibarius</name>
    <dbReference type="NCBI Taxonomy" id="2583219"/>
    <lineage>
        <taxon>Bacteria</taxon>
        <taxon>Bacillati</taxon>
        <taxon>Bacillota</taxon>
        <taxon>Bacilli</taxon>
        <taxon>Bacillales</taxon>
        <taxon>Bacillaceae</taxon>
        <taxon>Lentibacillus</taxon>
    </lineage>
</organism>
<evidence type="ECO:0000313" key="4">
    <source>
        <dbReference type="EMBL" id="TMN18832.1"/>
    </source>
</evidence>
<dbReference type="SMART" id="SM00966">
    <property type="entry name" value="SpoVT_AbrB"/>
    <property type="match status" value="1"/>
</dbReference>
<evidence type="ECO:0000313" key="5">
    <source>
        <dbReference type="Proteomes" id="UP000306980"/>
    </source>
</evidence>
<name>A0A5S3QFH5_9BACI</name>
<dbReference type="RefSeq" id="WP_129678314.1">
    <property type="nucleotide sequence ID" value="NZ_VCIA01000002.1"/>
</dbReference>
<dbReference type="Pfam" id="PF04014">
    <property type="entry name" value="MazE_antitoxin"/>
    <property type="match status" value="1"/>
</dbReference>
<dbReference type="AlphaFoldDB" id="A0A5S3QFH5"/>
<comment type="caution">
    <text evidence="4">The sequence shown here is derived from an EMBL/GenBank/DDBJ whole genome shotgun (WGS) entry which is preliminary data.</text>
</comment>
<dbReference type="InterPro" id="IPR007159">
    <property type="entry name" value="SpoVT-AbrB_dom"/>
</dbReference>
<proteinExistence type="predicted"/>
<dbReference type="InterPro" id="IPR037914">
    <property type="entry name" value="SpoVT-AbrB_sf"/>
</dbReference>
<evidence type="ECO:0000256" key="1">
    <source>
        <dbReference type="SAM" id="MobiDB-lite"/>
    </source>
</evidence>
<dbReference type="EMBL" id="VCIA01000002">
    <property type="protein sequence ID" value="TMN18804.1"/>
    <property type="molecule type" value="Genomic_DNA"/>
</dbReference>
<dbReference type="SUPFAM" id="SSF89447">
    <property type="entry name" value="AbrB/MazE/MraZ-like"/>
    <property type="match status" value="1"/>
</dbReference>
<feature type="compositionally biased region" description="Basic and acidic residues" evidence="1">
    <location>
        <begin position="63"/>
        <end position="77"/>
    </location>
</feature>
<gene>
    <name evidence="3" type="ORF">FFL34_17785</name>
    <name evidence="4" type="ORF">FFL34_17950</name>
</gene>
<feature type="region of interest" description="Disordered" evidence="1">
    <location>
        <begin position="57"/>
        <end position="77"/>
    </location>
</feature>
<accession>A0A5S3QFH5</accession>
<dbReference type="EMBL" id="VCIA01000002">
    <property type="protein sequence ID" value="TMN18832.1"/>
    <property type="molecule type" value="Genomic_DNA"/>
</dbReference>
<reference evidence="4 5" key="1">
    <citation type="submission" date="2019-05" db="EMBL/GenBank/DDBJ databases">
        <title>Genomic analysis of Lentibacillus sp. NKC220-2.</title>
        <authorList>
            <person name="Oh Y.J."/>
        </authorList>
    </citation>
    <scope>NUCLEOTIDE SEQUENCE [LARGE SCALE GENOMIC DNA]</scope>
    <source>
        <strain evidence="4 5">NKC220-2</strain>
    </source>
</reference>